<dbReference type="EMBL" id="KQ965814">
    <property type="protein sequence ID" value="KXS10768.1"/>
    <property type="molecule type" value="Genomic_DNA"/>
</dbReference>
<evidence type="ECO:0000256" key="1">
    <source>
        <dbReference type="SAM" id="MobiDB-lite"/>
    </source>
</evidence>
<protein>
    <submittedName>
        <fullName evidence="2">Uncharacterized protein</fullName>
    </submittedName>
</protein>
<accession>A0A139A297</accession>
<reference evidence="2 3" key="1">
    <citation type="journal article" date="2015" name="Genome Biol. Evol.">
        <title>Phylogenomic analyses indicate that early fungi evolved digesting cell walls of algal ancestors of land plants.</title>
        <authorList>
            <person name="Chang Y."/>
            <person name="Wang S."/>
            <person name="Sekimoto S."/>
            <person name="Aerts A.L."/>
            <person name="Choi C."/>
            <person name="Clum A."/>
            <person name="LaButti K.M."/>
            <person name="Lindquist E.A."/>
            <person name="Yee Ngan C."/>
            <person name="Ohm R.A."/>
            <person name="Salamov A.A."/>
            <person name="Grigoriev I.V."/>
            <person name="Spatafora J.W."/>
            <person name="Berbee M.L."/>
        </authorList>
    </citation>
    <scope>NUCLEOTIDE SEQUENCE [LARGE SCALE GENOMIC DNA]</scope>
    <source>
        <strain evidence="2 3">JEL478</strain>
    </source>
</reference>
<keyword evidence="3" id="KW-1185">Reference proteome</keyword>
<feature type="compositionally biased region" description="Pro residues" evidence="1">
    <location>
        <begin position="9"/>
        <end position="20"/>
    </location>
</feature>
<evidence type="ECO:0000313" key="2">
    <source>
        <dbReference type="EMBL" id="KXS10768.1"/>
    </source>
</evidence>
<feature type="region of interest" description="Disordered" evidence="1">
    <location>
        <begin position="1"/>
        <end position="68"/>
    </location>
</feature>
<evidence type="ECO:0000313" key="3">
    <source>
        <dbReference type="Proteomes" id="UP000070544"/>
    </source>
</evidence>
<sequence length="68" mass="7373">MRPIILPEYSPPPLALPSPRSPEHHPTPPLPTTQFPTSTSRPRFAGVGAVPPLDLSVPFPSPLWETTP</sequence>
<gene>
    <name evidence="2" type="ORF">M427DRAFT_61501</name>
</gene>
<organism evidence="2 3">
    <name type="scientific">Gonapodya prolifera (strain JEL478)</name>
    <name type="common">Monoblepharis prolifera</name>
    <dbReference type="NCBI Taxonomy" id="1344416"/>
    <lineage>
        <taxon>Eukaryota</taxon>
        <taxon>Fungi</taxon>
        <taxon>Fungi incertae sedis</taxon>
        <taxon>Chytridiomycota</taxon>
        <taxon>Chytridiomycota incertae sedis</taxon>
        <taxon>Monoblepharidomycetes</taxon>
        <taxon>Monoblepharidales</taxon>
        <taxon>Gonapodyaceae</taxon>
        <taxon>Gonapodya</taxon>
    </lineage>
</organism>
<dbReference type="Proteomes" id="UP000070544">
    <property type="component" value="Unassembled WGS sequence"/>
</dbReference>
<proteinExistence type="predicted"/>
<name>A0A139A297_GONPJ</name>
<dbReference type="AlphaFoldDB" id="A0A139A297"/>